<feature type="coiled-coil region" evidence="1">
    <location>
        <begin position="102"/>
        <end position="136"/>
    </location>
</feature>
<evidence type="ECO:0000256" key="1">
    <source>
        <dbReference type="SAM" id="Coils"/>
    </source>
</evidence>
<evidence type="ECO:0000313" key="4">
    <source>
        <dbReference type="Proteomes" id="UP001066276"/>
    </source>
</evidence>
<gene>
    <name evidence="3" type="ORF">NDU88_005553</name>
</gene>
<evidence type="ECO:0000313" key="3">
    <source>
        <dbReference type="EMBL" id="KAJ1180331.1"/>
    </source>
</evidence>
<evidence type="ECO:0000256" key="2">
    <source>
        <dbReference type="SAM" id="MobiDB-lite"/>
    </source>
</evidence>
<name>A0AAV7TV57_PLEWA</name>
<protein>
    <submittedName>
        <fullName evidence="3">Uncharacterized protein</fullName>
    </submittedName>
</protein>
<keyword evidence="1" id="KW-0175">Coiled coil</keyword>
<keyword evidence="4" id="KW-1185">Reference proteome</keyword>
<accession>A0AAV7TV57</accession>
<feature type="region of interest" description="Disordered" evidence="2">
    <location>
        <begin position="235"/>
        <end position="272"/>
    </location>
</feature>
<comment type="caution">
    <text evidence="3">The sequence shown here is derived from an EMBL/GenBank/DDBJ whole genome shotgun (WGS) entry which is preliminary data.</text>
</comment>
<feature type="region of interest" description="Disordered" evidence="2">
    <location>
        <begin position="189"/>
        <end position="213"/>
    </location>
</feature>
<reference evidence="3" key="1">
    <citation type="journal article" date="2022" name="bioRxiv">
        <title>Sequencing and chromosome-scale assembly of the giantPleurodeles waltlgenome.</title>
        <authorList>
            <person name="Brown T."/>
            <person name="Elewa A."/>
            <person name="Iarovenko S."/>
            <person name="Subramanian E."/>
            <person name="Araus A.J."/>
            <person name="Petzold A."/>
            <person name="Susuki M."/>
            <person name="Suzuki K.-i.T."/>
            <person name="Hayashi T."/>
            <person name="Toyoda A."/>
            <person name="Oliveira C."/>
            <person name="Osipova E."/>
            <person name="Leigh N.D."/>
            <person name="Simon A."/>
            <person name="Yun M.H."/>
        </authorList>
    </citation>
    <scope>NUCLEOTIDE SEQUENCE</scope>
    <source>
        <strain evidence="3">20211129_DDA</strain>
        <tissue evidence="3">Liver</tissue>
    </source>
</reference>
<proteinExistence type="predicted"/>
<organism evidence="3 4">
    <name type="scientific">Pleurodeles waltl</name>
    <name type="common">Iberian ribbed newt</name>
    <dbReference type="NCBI Taxonomy" id="8319"/>
    <lineage>
        <taxon>Eukaryota</taxon>
        <taxon>Metazoa</taxon>
        <taxon>Chordata</taxon>
        <taxon>Craniata</taxon>
        <taxon>Vertebrata</taxon>
        <taxon>Euteleostomi</taxon>
        <taxon>Amphibia</taxon>
        <taxon>Batrachia</taxon>
        <taxon>Caudata</taxon>
        <taxon>Salamandroidea</taxon>
        <taxon>Salamandridae</taxon>
        <taxon>Pleurodelinae</taxon>
        <taxon>Pleurodeles</taxon>
    </lineage>
</organism>
<feature type="compositionally biased region" description="Polar residues" evidence="2">
    <location>
        <begin position="257"/>
        <end position="272"/>
    </location>
</feature>
<sequence length="272" mass="31629">MSFHTNRREQRDHKLQQVFNTTGVGTSHLSSPNLLSATSTFLALEKSLKKETSKWWEIASLKKYLENDRIPRGLRILIFPPMDTTSQEHLQKWETNLKMASINMINQLIEISEEEYDKHRKEVDNLTQRIEEANWGEITTKNYAILNSVIDRYEEDIIQRKNRKFRRDLFDYQHGRVYTFSRKYDNIKDSNLSLDTPTNHETPPSSEVESIDDSATCTLTRPQVNFLEEARRHRLGTLKDTRAKPPDITPATPATPNTSGIQTRARSKTVQP</sequence>
<dbReference type="EMBL" id="JANPWB010000006">
    <property type="protein sequence ID" value="KAJ1180331.1"/>
    <property type="molecule type" value="Genomic_DNA"/>
</dbReference>
<dbReference type="AlphaFoldDB" id="A0AAV7TV57"/>
<dbReference type="Proteomes" id="UP001066276">
    <property type="component" value="Chromosome 3_2"/>
</dbReference>